<keyword evidence="3" id="KW-0560">Oxidoreductase</keyword>
<proteinExistence type="inferred from homology"/>
<dbReference type="InterPro" id="IPR016215">
    <property type="entry name" value="NTA_MOA"/>
</dbReference>
<dbReference type="InterPro" id="IPR051260">
    <property type="entry name" value="Diverse_substr_monoxygenases"/>
</dbReference>
<dbReference type="PANTHER" id="PTHR30011:SF16">
    <property type="entry name" value="C2H2 FINGER DOMAIN TRANSCRIPTION FACTOR (EUROFUNG)-RELATED"/>
    <property type="match status" value="1"/>
</dbReference>
<dbReference type="Gene3D" id="3.20.20.30">
    <property type="entry name" value="Luciferase-like domain"/>
    <property type="match status" value="1"/>
</dbReference>
<keyword evidence="1" id="KW-0285">Flavoprotein</keyword>
<accession>A0ABT1W1F5</accession>
<dbReference type="InterPro" id="IPR011251">
    <property type="entry name" value="Luciferase-like_dom"/>
</dbReference>
<evidence type="ECO:0000256" key="3">
    <source>
        <dbReference type="ARBA" id="ARBA00023002"/>
    </source>
</evidence>
<evidence type="ECO:0000313" key="8">
    <source>
        <dbReference type="Proteomes" id="UP001524547"/>
    </source>
</evidence>
<name>A0ABT1W1F5_9PROT</name>
<dbReference type="InterPro" id="IPR036661">
    <property type="entry name" value="Luciferase-like_sf"/>
</dbReference>
<organism evidence="7 8">
    <name type="scientific">Rhizosaccharibacter radicis</name>
    <dbReference type="NCBI Taxonomy" id="2782605"/>
    <lineage>
        <taxon>Bacteria</taxon>
        <taxon>Pseudomonadati</taxon>
        <taxon>Pseudomonadota</taxon>
        <taxon>Alphaproteobacteria</taxon>
        <taxon>Acetobacterales</taxon>
        <taxon>Acetobacteraceae</taxon>
        <taxon>Rhizosaccharibacter</taxon>
    </lineage>
</organism>
<evidence type="ECO:0000256" key="1">
    <source>
        <dbReference type="ARBA" id="ARBA00022630"/>
    </source>
</evidence>
<dbReference type="Proteomes" id="UP001524547">
    <property type="component" value="Unassembled WGS sequence"/>
</dbReference>
<dbReference type="SUPFAM" id="SSF51679">
    <property type="entry name" value="Bacterial luciferase-like"/>
    <property type="match status" value="1"/>
</dbReference>
<evidence type="ECO:0000256" key="2">
    <source>
        <dbReference type="ARBA" id="ARBA00022643"/>
    </source>
</evidence>
<comment type="similarity">
    <text evidence="5">Belongs to the NtaA/SnaA/DszA monooxygenase family.</text>
</comment>
<evidence type="ECO:0000256" key="5">
    <source>
        <dbReference type="ARBA" id="ARBA00033748"/>
    </source>
</evidence>
<protein>
    <submittedName>
        <fullName evidence="7">LLM class flavin-dependent oxidoreductase</fullName>
    </submittedName>
</protein>
<comment type="caution">
    <text evidence="7">The sequence shown here is derived from an EMBL/GenBank/DDBJ whole genome shotgun (WGS) entry which is preliminary data.</text>
</comment>
<sequence>MGFAKPRQLRLNAFAMHAPTHQSPGLWRHPRDRSREVMRLPLWLELARLWEDGLFDAVFLADVLGPYDVYGGDARGAIATGAQLPAHDPMLLVPAMASVTSGLGFGVTASLSYEPPFLMARRFSTLDHLTDGRIGWNIVTGYLDSAARAMGRDRQLAHDDRYRLAEDYMEAVRALWERSWDDDAILADPARGWADPDRVRVVHHHGPELRMDALHLCAPSPQRTPLLFQAGSSPAGLGFAARHAECVFVSGPSIAVVAPRVRRLRDALRAAGRDPYAVKVLALATPVVADTDAQARELLAEYRSYVDPRGALVLLSGWLGVDFAPYRLDEPVRFIESDAGRSAMENFTRADPDRNWTVREVAEHVGIGGAGPVFHGSARTVADEMARWQRDADVDGFNLAYAVLPETFEQVVHRLVPVLQEMELFKTAYAPGTLRQKLATEIARS</sequence>
<keyword evidence="4" id="KW-0503">Monooxygenase</keyword>
<dbReference type="PIRSF" id="PIRSF000337">
    <property type="entry name" value="NTA_MOA"/>
    <property type="match status" value="1"/>
</dbReference>
<evidence type="ECO:0000313" key="7">
    <source>
        <dbReference type="EMBL" id="MCQ8241814.1"/>
    </source>
</evidence>
<dbReference type="PANTHER" id="PTHR30011">
    <property type="entry name" value="ALKANESULFONATE MONOOXYGENASE-RELATED"/>
    <property type="match status" value="1"/>
</dbReference>
<keyword evidence="8" id="KW-1185">Reference proteome</keyword>
<reference evidence="7 8" key="1">
    <citation type="submission" date="2022-06" db="EMBL/GenBank/DDBJ databases">
        <title>Rhizosaccharibacter gen. nov. sp. nov. KSS12, endophytic bacteria isolated from sugarcane.</title>
        <authorList>
            <person name="Pitiwittayakul N."/>
        </authorList>
    </citation>
    <scope>NUCLEOTIDE SEQUENCE [LARGE SCALE GENOMIC DNA]</scope>
    <source>
        <strain evidence="7 8">KSS12</strain>
    </source>
</reference>
<evidence type="ECO:0000256" key="4">
    <source>
        <dbReference type="ARBA" id="ARBA00023033"/>
    </source>
</evidence>
<gene>
    <name evidence="7" type="ORF">NFI88_13310</name>
</gene>
<keyword evidence="2" id="KW-0288">FMN</keyword>
<dbReference type="EMBL" id="JAMZEJ010000008">
    <property type="protein sequence ID" value="MCQ8241814.1"/>
    <property type="molecule type" value="Genomic_DNA"/>
</dbReference>
<feature type="domain" description="Luciferase-like" evidence="6">
    <location>
        <begin position="28"/>
        <end position="390"/>
    </location>
</feature>
<dbReference type="RefSeq" id="WP_422920568.1">
    <property type="nucleotide sequence ID" value="NZ_JAMZEJ010000008.1"/>
</dbReference>
<dbReference type="NCBIfam" id="TIGR03860">
    <property type="entry name" value="FMN_nitrolo"/>
    <property type="match status" value="1"/>
</dbReference>
<evidence type="ECO:0000259" key="6">
    <source>
        <dbReference type="Pfam" id="PF00296"/>
    </source>
</evidence>
<dbReference type="Pfam" id="PF00296">
    <property type="entry name" value="Bac_luciferase"/>
    <property type="match status" value="1"/>
</dbReference>